<feature type="region of interest" description="Disordered" evidence="1">
    <location>
        <begin position="86"/>
        <end position="122"/>
    </location>
</feature>
<evidence type="ECO:0000256" key="1">
    <source>
        <dbReference type="SAM" id="MobiDB-lite"/>
    </source>
</evidence>
<accession>A0A165WAM8</accession>
<keyword evidence="2" id="KW-0472">Membrane</keyword>
<keyword evidence="2" id="KW-1133">Transmembrane helix</keyword>
<evidence type="ECO:0000313" key="3">
    <source>
        <dbReference type="EMBL" id="KZN94811.1"/>
    </source>
</evidence>
<feature type="compositionally biased region" description="Polar residues" evidence="1">
    <location>
        <begin position="94"/>
        <end position="108"/>
    </location>
</feature>
<reference evidence="3 4" key="1">
    <citation type="submission" date="2016-04" db="EMBL/GenBank/DDBJ databases">
        <title>Draft genome sequence of Aeribacillus pallidus 8m3 from petroleum reservoir.</title>
        <authorList>
            <person name="Poltaraus A.B."/>
            <person name="Nazina T.N."/>
            <person name="Tourova T.P."/>
            <person name="Malakho S.M."/>
            <person name="Korshunova A.V."/>
            <person name="Sokolova D.S."/>
        </authorList>
    </citation>
    <scope>NUCLEOTIDE SEQUENCE [LARGE SCALE GENOMIC DNA]</scope>
    <source>
        <strain evidence="3 4">8m3</strain>
    </source>
</reference>
<dbReference type="EMBL" id="LWBR01000075">
    <property type="protein sequence ID" value="KZN94811.1"/>
    <property type="molecule type" value="Genomic_DNA"/>
</dbReference>
<evidence type="ECO:0000313" key="4">
    <source>
        <dbReference type="Proteomes" id="UP000076476"/>
    </source>
</evidence>
<protein>
    <recommendedName>
        <fullName evidence="5">DUF4367 domain-containing protein</fullName>
    </recommendedName>
</protein>
<proteinExistence type="predicted"/>
<dbReference type="AlphaFoldDB" id="A0A165WAM8"/>
<comment type="caution">
    <text evidence="3">The sequence shown here is derived from an EMBL/GenBank/DDBJ whole genome shotgun (WGS) entry which is preliminary data.</text>
</comment>
<feature type="compositionally biased region" description="Basic and acidic residues" evidence="1">
    <location>
        <begin position="109"/>
        <end position="122"/>
    </location>
</feature>
<sequence length="290" mass="33918">MKKQLVPPNSEKREESIKQLFHHFYIEPTDEFKEKSFQKALAGIELARNKERRKKAASKLQLVFSFAAAAAVCILLMIFPPFQTNETKEDGQHSDQQSILMSPQQSQNAEKEEEKGDINRPESIEMTISLEGMEEKELYHLVNIKQLPFTTYIPDRWQAEYIEEKNLIGAKLIAVNEKYGEVDVMFFPKGTSLGDAENYITDELLGNVSYKVLSAEEEEKRNIPDWSLRSFHYENVEQTRTGEIYLSEHNRQYFYIQREFANEALEGWGSRTTTILEQWEWKDTKKGLWD</sequence>
<dbReference type="RefSeq" id="WP_063389560.1">
    <property type="nucleotide sequence ID" value="NZ_LWBR01000075.1"/>
</dbReference>
<organism evidence="3 4">
    <name type="scientific">Aeribacillus pallidus</name>
    <dbReference type="NCBI Taxonomy" id="33936"/>
    <lineage>
        <taxon>Bacteria</taxon>
        <taxon>Bacillati</taxon>
        <taxon>Bacillota</taxon>
        <taxon>Bacilli</taxon>
        <taxon>Bacillales</taxon>
        <taxon>Bacillaceae</taxon>
        <taxon>Aeribacillus</taxon>
    </lineage>
</organism>
<gene>
    <name evidence="3" type="ORF">AZI98_17610</name>
</gene>
<feature type="transmembrane region" description="Helical" evidence="2">
    <location>
        <begin position="60"/>
        <end position="79"/>
    </location>
</feature>
<keyword evidence="4" id="KW-1185">Reference proteome</keyword>
<dbReference type="Proteomes" id="UP000076476">
    <property type="component" value="Unassembled WGS sequence"/>
</dbReference>
<evidence type="ECO:0000256" key="2">
    <source>
        <dbReference type="SAM" id="Phobius"/>
    </source>
</evidence>
<dbReference type="OrthoDB" id="5637at2"/>
<evidence type="ECO:0008006" key="5">
    <source>
        <dbReference type="Google" id="ProtNLM"/>
    </source>
</evidence>
<name>A0A165WAM8_9BACI</name>
<keyword evidence="2" id="KW-0812">Transmembrane</keyword>